<gene>
    <name evidence="2" type="ORF">SAMN02745223_00651</name>
    <name evidence="1" type="ORF">VW29_01645</name>
</gene>
<accession>A0A0F5LY62</accession>
<evidence type="ECO:0000313" key="4">
    <source>
        <dbReference type="Proteomes" id="UP000184533"/>
    </source>
</evidence>
<sequence>MTAISKPLFAYFRLPQIRWTRPLRISRRHKRTTIDLLTSSPYLQRDIGLMDTHCIRRKP</sequence>
<organism evidence="1 3">
    <name type="scientific">Devosia limi DSM 17137</name>
    <dbReference type="NCBI Taxonomy" id="1121477"/>
    <lineage>
        <taxon>Bacteria</taxon>
        <taxon>Pseudomonadati</taxon>
        <taxon>Pseudomonadota</taxon>
        <taxon>Alphaproteobacteria</taxon>
        <taxon>Hyphomicrobiales</taxon>
        <taxon>Devosiaceae</taxon>
        <taxon>Devosia</taxon>
    </lineage>
</organism>
<name>A0A0F5LY62_9HYPH</name>
<protein>
    <submittedName>
        <fullName evidence="1">Uncharacterized protein</fullName>
    </submittedName>
</protein>
<proteinExistence type="predicted"/>
<reference evidence="2 4" key="2">
    <citation type="submission" date="2016-11" db="EMBL/GenBank/DDBJ databases">
        <authorList>
            <person name="Jaros S."/>
            <person name="Januszkiewicz K."/>
            <person name="Wedrychowicz H."/>
        </authorList>
    </citation>
    <scope>NUCLEOTIDE SEQUENCE [LARGE SCALE GENOMIC DNA]</scope>
    <source>
        <strain evidence="2 4">DSM 17137</strain>
    </source>
</reference>
<dbReference type="PATRIC" id="fig|1121477.3.peg.1375"/>
<dbReference type="AlphaFoldDB" id="A0A0F5LY62"/>
<evidence type="ECO:0000313" key="1">
    <source>
        <dbReference type="EMBL" id="KKB86567.1"/>
    </source>
</evidence>
<dbReference type="Proteomes" id="UP000184533">
    <property type="component" value="Unassembled WGS sequence"/>
</dbReference>
<evidence type="ECO:0000313" key="2">
    <source>
        <dbReference type="EMBL" id="SHE53108.1"/>
    </source>
</evidence>
<reference evidence="1 3" key="1">
    <citation type="submission" date="2015-03" db="EMBL/GenBank/DDBJ databases">
        <authorList>
            <person name="Hassan Y.I."/>
            <person name="Lepp D."/>
            <person name="Zhou T."/>
        </authorList>
    </citation>
    <scope>NUCLEOTIDE SEQUENCE [LARGE SCALE GENOMIC DNA]</scope>
    <source>
        <strain evidence="1 3">DSM 17137</strain>
    </source>
</reference>
<dbReference type="EMBL" id="FQVC01000001">
    <property type="protein sequence ID" value="SHE53108.1"/>
    <property type="molecule type" value="Genomic_DNA"/>
</dbReference>
<evidence type="ECO:0000313" key="3">
    <source>
        <dbReference type="Proteomes" id="UP000033608"/>
    </source>
</evidence>
<keyword evidence="3" id="KW-1185">Reference proteome</keyword>
<dbReference type="EMBL" id="LAJF01000026">
    <property type="protein sequence ID" value="KKB86567.1"/>
    <property type="molecule type" value="Genomic_DNA"/>
</dbReference>
<dbReference type="Proteomes" id="UP000033608">
    <property type="component" value="Unassembled WGS sequence"/>
</dbReference>
<dbReference type="STRING" id="1121477.SAMN02745223_00651"/>